<evidence type="ECO:0000313" key="1">
    <source>
        <dbReference type="EMBL" id="EJK54927.1"/>
    </source>
</evidence>
<reference evidence="1 2" key="1">
    <citation type="journal article" date="2012" name="Genome Biol.">
        <title>Genome and low-iron response of an oceanic diatom adapted to chronic iron limitation.</title>
        <authorList>
            <person name="Lommer M."/>
            <person name="Specht M."/>
            <person name="Roy A.S."/>
            <person name="Kraemer L."/>
            <person name="Andreson R."/>
            <person name="Gutowska M.A."/>
            <person name="Wolf J."/>
            <person name="Bergner S.V."/>
            <person name="Schilhabel M.B."/>
            <person name="Klostermeier U.C."/>
            <person name="Beiko R.G."/>
            <person name="Rosenstiel P."/>
            <person name="Hippler M."/>
            <person name="Laroche J."/>
        </authorList>
    </citation>
    <scope>NUCLEOTIDE SEQUENCE [LARGE SCALE GENOMIC DNA]</scope>
    <source>
        <strain evidence="1 2">CCMP1005</strain>
    </source>
</reference>
<dbReference type="AlphaFoldDB" id="K0S7X2"/>
<proteinExistence type="predicted"/>
<keyword evidence="2" id="KW-1185">Reference proteome</keyword>
<protein>
    <submittedName>
        <fullName evidence="1">Uncharacterized protein</fullName>
    </submittedName>
</protein>
<dbReference type="OrthoDB" id="418492at2759"/>
<dbReference type="Proteomes" id="UP000266841">
    <property type="component" value="Unassembled WGS sequence"/>
</dbReference>
<dbReference type="SUPFAM" id="SSF82185">
    <property type="entry name" value="Histone H3 K4-specific methyltransferase SET7/9 N-terminal domain"/>
    <property type="match status" value="1"/>
</dbReference>
<dbReference type="EMBL" id="AGNL01035035">
    <property type="protein sequence ID" value="EJK54927.1"/>
    <property type="molecule type" value="Genomic_DNA"/>
</dbReference>
<evidence type="ECO:0000313" key="2">
    <source>
        <dbReference type="Proteomes" id="UP000266841"/>
    </source>
</evidence>
<organism evidence="1 2">
    <name type="scientific">Thalassiosira oceanica</name>
    <name type="common">Marine diatom</name>
    <dbReference type="NCBI Taxonomy" id="159749"/>
    <lineage>
        <taxon>Eukaryota</taxon>
        <taxon>Sar</taxon>
        <taxon>Stramenopiles</taxon>
        <taxon>Ochrophyta</taxon>
        <taxon>Bacillariophyta</taxon>
        <taxon>Coscinodiscophyceae</taxon>
        <taxon>Thalassiosirophycidae</taxon>
        <taxon>Thalassiosirales</taxon>
        <taxon>Thalassiosiraceae</taxon>
        <taxon>Thalassiosira</taxon>
    </lineage>
</organism>
<name>K0S7X2_THAOC</name>
<gene>
    <name evidence="1" type="ORF">THAOC_25399</name>
</gene>
<comment type="caution">
    <text evidence="1">The sequence shown here is derived from an EMBL/GenBank/DDBJ whole genome shotgun (WGS) entry which is preliminary data.</text>
</comment>
<accession>K0S7X2</accession>
<sequence>MGRPPIRYLIALKASAPSKASAPTTRVRTGTATFSNDMDKDAAYMWKDVGKVVEKGVFVDGFLHGRGKVTFPEKGKKGGIFVNGKLDNGTTTFSSSVVLVKPLASTPVRLLAVHPMELAQ</sequence>